<dbReference type="Pfam" id="PF10419">
    <property type="entry name" value="TFIIIC_sub6"/>
    <property type="match status" value="1"/>
</dbReference>
<proteinExistence type="predicted"/>
<name>A0A8B7NMC0_HYAAZ</name>
<dbReference type="KEGG" id="hazt:108671745"/>
<dbReference type="PANTHER" id="PTHR21860">
    <property type="entry name" value="TRANSCRIPTION INITIATION FACTOR IIIC TFIIIC , POLYPEPTIDE 6-RELATED"/>
    <property type="match status" value="1"/>
</dbReference>
<keyword evidence="2" id="KW-1185">Reference proteome</keyword>
<reference evidence="3" key="1">
    <citation type="submission" date="2025-08" db="UniProtKB">
        <authorList>
            <consortium name="RefSeq"/>
        </authorList>
    </citation>
    <scope>IDENTIFICATION</scope>
    <source>
        <tissue evidence="3">Whole organism</tissue>
    </source>
</reference>
<dbReference type="GO" id="GO:0000127">
    <property type="term" value="C:transcription factor TFIIIC complex"/>
    <property type="evidence" value="ECO:0007669"/>
    <property type="project" value="TreeGrafter"/>
</dbReference>
<protein>
    <submittedName>
        <fullName evidence="3">General transcription factor 3C polypeptide 6-like</fullName>
    </submittedName>
</protein>
<dbReference type="InterPro" id="IPR019481">
    <property type="entry name" value="TFIIIC_triple_barrel"/>
</dbReference>
<dbReference type="Proteomes" id="UP000694843">
    <property type="component" value="Unplaced"/>
</dbReference>
<dbReference type="InterPro" id="IPR042771">
    <property type="entry name" value="GTF3C6-like"/>
</dbReference>
<dbReference type="OMA" id="NETSNDW"/>
<sequence length="128" mass="14506">MTVSEGEDEYEYEEQEELLFLDLKGVVQSEITQEALNNFKLLGIHTPNPILQIGGLIFQGGFEPTVGTAVFFQEQPQSASTLPPLPVFAKRPKKMLQYAYKAHNMIQMKRIFVKPFKENSEAQLLGDD</sequence>
<gene>
    <name evidence="3" type="primary">LOC108671745</name>
</gene>
<dbReference type="OrthoDB" id="1877767at2759"/>
<evidence type="ECO:0000259" key="1">
    <source>
        <dbReference type="Pfam" id="PF10419"/>
    </source>
</evidence>
<dbReference type="Gene3D" id="2.60.40.4370">
    <property type="match status" value="1"/>
</dbReference>
<feature type="domain" description="Transcription factor TFIIIC triple barrel" evidence="1">
    <location>
        <begin position="13"/>
        <end position="113"/>
    </location>
</feature>
<dbReference type="GO" id="GO:0006383">
    <property type="term" value="P:transcription by RNA polymerase III"/>
    <property type="evidence" value="ECO:0007669"/>
    <property type="project" value="InterPro"/>
</dbReference>
<dbReference type="GeneID" id="108671745"/>
<dbReference type="AlphaFoldDB" id="A0A8B7NMC0"/>
<evidence type="ECO:0000313" key="3">
    <source>
        <dbReference type="RefSeq" id="XP_018014807.1"/>
    </source>
</evidence>
<dbReference type="PANTHER" id="PTHR21860:SF2">
    <property type="entry name" value="GENERAL TRANSCRIPTION FACTOR 3C POLYPEPTIDE 6"/>
    <property type="match status" value="1"/>
</dbReference>
<organism evidence="2 3">
    <name type="scientific">Hyalella azteca</name>
    <name type="common">Amphipod</name>
    <dbReference type="NCBI Taxonomy" id="294128"/>
    <lineage>
        <taxon>Eukaryota</taxon>
        <taxon>Metazoa</taxon>
        <taxon>Ecdysozoa</taxon>
        <taxon>Arthropoda</taxon>
        <taxon>Crustacea</taxon>
        <taxon>Multicrustacea</taxon>
        <taxon>Malacostraca</taxon>
        <taxon>Eumalacostraca</taxon>
        <taxon>Peracarida</taxon>
        <taxon>Amphipoda</taxon>
        <taxon>Senticaudata</taxon>
        <taxon>Talitrida</taxon>
        <taxon>Talitroidea</taxon>
        <taxon>Hyalellidae</taxon>
        <taxon>Hyalella</taxon>
    </lineage>
</organism>
<accession>A0A8B7NMC0</accession>
<dbReference type="RefSeq" id="XP_018014807.1">
    <property type="nucleotide sequence ID" value="XM_018159318.2"/>
</dbReference>
<evidence type="ECO:0000313" key="2">
    <source>
        <dbReference type="Proteomes" id="UP000694843"/>
    </source>
</evidence>